<evidence type="ECO:0000313" key="2">
    <source>
        <dbReference type="Proteomes" id="UP000195402"/>
    </source>
</evidence>
<accession>A0A200R869</accession>
<protein>
    <submittedName>
        <fullName evidence="1">Uncharacterized protein</fullName>
    </submittedName>
</protein>
<sequence>MAKYLQLAERFQDGHIALDCQWHKGSLLGGQMDRRQTLMLYDHEIAETSDLLTLLQTFQRSGEMDDRRIWNLEELLFEWNFKNLSKRAVPMMEVIPAAVVWSVWLERNQRTFGEKDVEMEKIITGIKMMAFRWVSQLDVFKDVHLNTIMGRWKHFIYEPP</sequence>
<name>A0A200R869_MACCD</name>
<organism evidence="1 2">
    <name type="scientific">Macleaya cordata</name>
    <name type="common">Five-seeded plume-poppy</name>
    <name type="synonym">Bocconia cordata</name>
    <dbReference type="NCBI Taxonomy" id="56857"/>
    <lineage>
        <taxon>Eukaryota</taxon>
        <taxon>Viridiplantae</taxon>
        <taxon>Streptophyta</taxon>
        <taxon>Embryophyta</taxon>
        <taxon>Tracheophyta</taxon>
        <taxon>Spermatophyta</taxon>
        <taxon>Magnoliopsida</taxon>
        <taxon>Ranunculales</taxon>
        <taxon>Papaveraceae</taxon>
        <taxon>Papaveroideae</taxon>
        <taxon>Macleaya</taxon>
    </lineage>
</organism>
<dbReference type="InParanoid" id="A0A200R869"/>
<evidence type="ECO:0000313" key="1">
    <source>
        <dbReference type="EMBL" id="OVA18890.1"/>
    </source>
</evidence>
<dbReference type="OrthoDB" id="686619at2759"/>
<dbReference type="Proteomes" id="UP000195402">
    <property type="component" value="Unassembled WGS sequence"/>
</dbReference>
<keyword evidence="2" id="KW-1185">Reference proteome</keyword>
<dbReference type="EMBL" id="MVGT01000352">
    <property type="protein sequence ID" value="OVA18890.1"/>
    <property type="molecule type" value="Genomic_DNA"/>
</dbReference>
<reference evidence="1 2" key="1">
    <citation type="journal article" date="2017" name="Mol. Plant">
        <title>The Genome of Medicinal Plant Macleaya cordata Provides New Insights into Benzylisoquinoline Alkaloids Metabolism.</title>
        <authorList>
            <person name="Liu X."/>
            <person name="Liu Y."/>
            <person name="Huang P."/>
            <person name="Ma Y."/>
            <person name="Qing Z."/>
            <person name="Tang Q."/>
            <person name="Cao H."/>
            <person name="Cheng P."/>
            <person name="Zheng Y."/>
            <person name="Yuan Z."/>
            <person name="Zhou Y."/>
            <person name="Liu J."/>
            <person name="Tang Z."/>
            <person name="Zhuo Y."/>
            <person name="Zhang Y."/>
            <person name="Yu L."/>
            <person name="Huang J."/>
            <person name="Yang P."/>
            <person name="Peng Q."/>
            <person name="Zhang J."/>
            <person name="Jiang W."/>
            <person name="Zhang Z."/>
            <person name="Lin K."/>
            <person name="Ro D.K."/>
            <person name="Chen X."/>
            <person name="Xiong X."/>
            <person name="Shang Y."/>
            <person name="Huang S."/>
            <person name="Zeng J."/>
        </authorList>
    </citation>
    <scope>NUCLEOTIDE SEQUENCE [LARGE SCALE GENOMIC DNA]</scope>
    <source>
        <strain evidence="2">cv. BLH2017</strain>
        <tissue evidence="1">Root</tissue>
    </source>
</reference>
<dbReference type="AlphaFoldDB" id="A0A200R869"/>
<proteinExistence type="predicted"/>
<gene>
    <name evidence="1" type="ORF">BVC80_8939g7</name>
</gene>
<comment type="caution">
    <text evidence="1">The sequence shown here is derived from an EMBL/GenBank/DDBJ whole genome shotgun (WGS) entry which is preliminary data.</text>
</comment>